<organism evidence="1 2">
    <name type="scientific">Phytohabitans maris</name>
    <dbReference type="NCBI Taxonomy" id="3071409"/>
    <lineage>
        <taxon>Bacteria</taxon>
        <taxon>Bacillati</taxon>
        <taxon>Actinomycetota</taxon>
        <taxon>Actinomycetes</taxon>
        <taxon>Micromonosporales</taxon>
        <taxon>Micromonosporaceae</taxon>
    </lineage>
</organism>
<reference evidence="1 2" key="1">
    <citation type="submission" date="2023-08" db="EMBL/GenBank/DDBJ databases">
        <title>Phytohabitans sansha sp. nov., isolated from marine sediment.</title>
        <authorList>
            <person name="Zhao Y."/>
            <person name="Yi K."/>
        </authorList>
    </citation>
    <scope>NUCLEOTIDE SEQUENCE [LARGE SCALE GENOMIC DNA]</scope>
    <source>
        <strain evidence="1 2">ZYX-F-186</strain>
    </source>
</reference>
<proteinExistence type="predicted"/>
<keyword evidence="2" id="KW-1185">Reference proteome</keyword>
<dbReference type="Proteomes" id="UP001230908">
    <property type="component" value="Unassembled WGS sequence"/>
</dbReference>
<dbReference type="EMBL" id="JAVHUY010000010">
    <property type="protein sequence ID" value="MDQ7905333.1"/>
    <property type="molecule type" value="Genomic_DNA"/>
</dbReference>
<evidence type="ECO:0000313" key="1">
    <source>
        <dbReference type="EMBL" id="MDQ7905333.1"/>
    </source>
</evidence>
<comment type="caution">
    <text evidence="1">The sequence shown here is derived from an EMBL/GenBank/DDBJ whole genome shotgun (WGS) entry which is preliminary data.</text>
</comment>
<gene>
    <name evidence="1" type="ORF">RB614_12440</name>
</gene>
<accession>A0ABU0ZEE7</accession>
<evidence type="ECO:0000313" key="2">
    <source>
        <dbReference type="Proteomes" id="UP001230908"/>
    </source>
</evidence>
<name>A0ABU0ZEE7_9ACTN</name>
<dbReference type="RefSeq" id="WP_308712606.1">
    <property type="nucleotide sequence ID" value="NZ_JAVHUY010000010.1"/>
</dbReference>
<protein>
    <submittedName>
        <fullName evidence="1">Uncharacterized protein</fullName>
    </submittedName>
</protein>
<sequence length="106" mass="11493">MIRVVDVTIERRADGFVAVKLQAPEWELNLRATAADLVTLEGIREADWASRRSLHVGEAAGVRVHWAADGEIATVMVGHDDETWDFAAMLPVASVEGIAAAARQSQ</sequence>